<evidence type="ECO:0000313" key="2">
    <source>
        <dbReference type="Proteomes" id="UP000286746"/>
    </source>
</evidence>
<evidence type="ECO:0000313" key="1">
    <source>
        <dbReference type="EMBL" id="GCD40756.1"/>
    </source>
</evidence>
<comment type="caution">
    <text evidence="1">The sequence shown here is derived from an EMBL/GenBank/DDBJ whole genome shotgun (WGS) entry which is preliminary data.</text>
</comment>
<keyword evidence="2" id="KW-1185">Reference proteome</keyword>
<dbReference type="RefSeq" id="WP_125051255.1">
    <property type="nucleotide sequence ID" value="NZ_BHZD01000001.1"/>
</dbReference>
<accession>A0A401VUM2</accession>
<sequence length="277" mass="30625">MSAETTDAPTLPGDGSLCIHNDWFESGWPVVMPLHQAMWAVMLLSTATARGVRGDLDAVAVQVFGDDPRRAPRGIGGQGLESPLVWLDAEAVEAADSPEEAARITADAQKHRAWCEEALRAAGLPAPSTMRDLAVVLERLGIARCEDGRWTMPDCFPRPEDVLRLPEELLERLRRLRRMQDGEPAERALLHYVTHTLGRPAQFITTLQRLKQATGFGAGRLRDTLDHLVTVTGEIKLYRGQPPVTVMAKDLTGQSRFLVAVDWARIDEGRNQVVRVV</sequence>
<dbReference type="InterPro" id="IPR046105">
    <property type="entry name" value="DUF6042"/>
</dbReference>
<dbReference type="Pfam" id="PF19508">
    <property type="entry name" value="DUF6042"/>
    <property type="match status" value="1"/>
</dbReference>
<dbReference type="EMBL" id="BHZD01000001">
    <property type="protein sequence ID" value="GCD40756.1"/>
    <property type="molecule type" value="Genomic_DNA"/>
</dbReference>
<organism evidence="1 2">
    <name type="scientific">Streptomyces paromomycinus</name>
    <name type="common">Streptomyces rimosus subsp. paromomycinus</name>
    <dbReference type="NCBI Taxonomy" id="92743"/>
    <lineage>
        <taxon>Bacteria</taxon>
        <taxon>Bacillati</taxon>
        <taxon>Actinomycetota</taxon>
        <taxon>Actinomycetes</taxon>
        <taxon>Kitasatosporales</taxon>
        <taxon>Streptomycetaceae</taxon>
        <taxon>Streptomyces</taxon>
    </lineage>
</organism>
<dbReference type="Proteomes" id="UP000286746">
    <property type="component" value="Unassembled WGS sequence"/>
</dbReference>
<name>A0A401VUM2_STREY</name>
<protein>
    <submittedName>
        <fullName evidence="1">Uncharacterized protein</fullName>
    </submittedName>
</protein>
<reference evidence="1 2" key="1">
    <citation type="submission" date="2018-11" db="EMBL/GenBank/DDBJ databases">
        <title>Whole genome sequence of Streptomyces paromomycinus NBRC 15454(T).</title>
        <authorList>
            <person name="Komaki H."/>
            <person name="Tamura T."/>
        </authorList>
    </citation>
    <scope>NUCLEOTIDE SEQUENCE [LARGE SCALE GENOMIC DNA]</scope>
    <source>
        <strain evidence="1 2">NBRC 15454</strain>
    </source>
</reference>
<proteinExistence type="predicted"/>
<gene>
    <name evidence="1" type="ORF">GKJPGBOP_00409</name>
</gene>
<dbReference type="AlphaFoldDB" id="A0A401VUM2"/>